<dbReference type="OrthoDB" id="9804442at2"/>
<dbReference type="Gene3D" id="3.90.79.10">
    <property type="entry name" value="Nucleoside Triphosphate Pyrophosphohydrolase"/>
    <property type="match status" value="1"/>
</dbReference>
<dbReference type="PROSITE" id="PS51462">
    <property type="entry name" value="NUDIX"/>
    <property type="match status" value="1"/>
</dbReference>
<sequence length="169" mass="19293">MDDHGRTMIVLDRGSSRFQFRAGALIWSNRRILIHRAVSDPFWALPGGRVEFHEAGADALAREIEEEIGCEARIGPLRFVIENFFELGGRKAHEIGFYFEAELSRPLAFDECEIIHRSRDGETDLEFRWVLPTLDNLDAFDLKPLPLRSLLTTIPGEMKHIVHRDGPVA</sequence>
<keyword evidence="2" id="KW-0378">Hydrolase</keyword>
<dbReference type="CDD" id="cd04688">
    <property type="entry name" value="NUDIX_Hydrolase"/>
    <property type="match status" value="1"/>
</dbReference>
<evidence type="ECO:0000256" key="1">
    <source>
        <dbReference type="ARBA" id="ARBA00001946"/>
    </source>
</evidence>
<dbReference type="InterPro" id="IPR000086">
    <property type="entry name" value="NUDIX_hydrolase_dom"/>
</dbReference>
<name>A0A0T7G272_NEOGA</name>
<dbReference type="PANTHER" id="PTHR43046">
    <property type="entry name" value="GDP-MANNOSE MANNOSYL HYDROLASE"/>
    <property type="match status" value="1"/>
</dbReference>
<dbReference type="GO" id="GO:0016787">
    <property type="term" value="F:hydrolase activity"/>
    <property type="evidence" value="ECO:0007669"/>
    <property type="project" value="UniProtKB-KW"/>
</dbReference>
<dbReference type="SUPFAM" id="SSF55811">
    <property type="entry name" value="Nudix"/>
    <property type="match status" value="1"/>
</dbReference>
<evidence type="ECO:0000313" key="4">
    <source>
        <dbReference type="EMBL" id="CDZ41367.1"/>
    </source>
</evidence>
<dbReference type="PROSITE" id="PS00893">
    <property type="entry name" value="NUDIX_BOX"/>
    <property type="match status" value="1"/>
</dbReference>
<dbReference type="AlphaFoldDB" id="A0A0T7G272"/>
<reference evidence="4 5" key="1">
    <citation type="submission" date="2014-08" db="EMBL/GenBank/DDBJ databases">
        <authorList>
            <person name="Chen Y.-H."/>
        </authorList>
    </citation>
    <scope>NUCLEOTIDE SEQUENCE [LARGE SCALE GENOMIC DNA]</scope>
</reference>
<dbReference type="RefSeq" id="WP_046669592.1">
    <property type="nucleotide sequence ID" value="NZ_CCRH01000030.1"/>
</dbReference>
<gene>
    <name evidence="4" type="ORF">NGAL_HAMBI1145_58590</name>
</gene>
<dbReference type="Proteomes" id="UP000046176">
    <property type="component" value="Unassembled WGS sequence"/>
</dbReference>
<evidence type="ECO:0000313" key="5">
    <source>
        <dbReference type="Proteomes" id="UP000046176"/>
    </source>
</evidence>
<dbReference type="InterPro" id="IPR015797">
    <property type="entry name" value="NUDIX_hydrolase-like_dom_sf"/>
</dbReference>
<comment type="cofactor">
    <cofactor evidence="1">
        <name>Mg(2+)</name>
        <dbReference type="ChEBI" id="CHEBI:18420"/>
    </cofactor>
</comment>
<dbReference type="EMBL" id="CCRH01000030">
    <property type="protein sequence ID" value="CDZ41367.1"/>
    <property type="molecule type" value="Genomic_DNA"/>
</dbReference>
<proteinExistence type="predicted"/>
<dbReference type="PANTHER" id="PTHR43046:SF14">
    <property type="entry name" value="MUTT_NUDIX FAMILY PROTEIN"/>
    <property type="match status" value="1"/>
</dbReference>
<evidence type="ECO:0000259" key="3">
    <source>
        <dbReference type="PROSITE" id="PS51462"/>
    </source>
</evidence>
<feature type="domain" description="Nudix hydrolase" evidence="3">
    <location>
        <begin position="10"/>
        <end position="152"/>
    </location>
</feature>
<protein>
    <submittedName>
        <fullName evidence="4">ADP-ribose pyrophosphatase</fullName>
    </submittedName>
</protein>
<dbReference type="InterPro" id="IPR020084">
    <property type="entry name" value="NUDIX_hydrolase_CS"/>
</dbReference>
<dbReference type="Pfam" id="PF00293">
    <property type="entry name" value="NUDIX"/>
    <property type="match status" value="1"/>
</dbReference>
<evidence type="ECO:0000256" key="2">
    <source>
        <dbReference type="ARBA" id="ARBA00022801"/>
    </source>
</evidence>
<organism evidence="4 5">
    <name type="scientific">Neorhizobium galegae bv. officinalis</name>
    <dbReference type="NCBI Taxonomy" id="323656"/>
    <lineage>
        <taxon>Bacteria</taxon>
        <taxon>Pseudomonadati</taxon>
        <taxon>Pseudomonadota</taxon>
        <taxon>Alphaproteobacteria</taxon>
        <taxon>Hyphomicrobiales</taxon>
        <taxon>Rhizobiaceae</taxon>
        <taxon>Rhizobium/Agrobacterium group</taxon>
        <taxon>Neorhizobium</taxon>
    </lineage>
</organism>
<accession>A0A0T7G272</accession>